<dbReference type="AlphaFoldDB" id="A0A9D7E602"/>
<dbReference type="SUPFAM" id="SSF46894">
    <property type="entry name" value="C-terminal effector domain of the bipartite response regulators"/>
    <property type="match status" value="1"/>
</dbReference>
<gene>
    <name evidence="6" type="ORF">IPH26_11380</name>
</gene>
<evidence type="ECO:0000313" key="7">
    <source>
        <dbReference type="Proteomes" id="UP000807785"/>
    </source>
</evidence>
<feature type="domain" description="Response regulatory" evidence="5">
    <location>
        <begin position="3"/>
        <end position="119"/>
    </location>
</feature>
<organism evidence="6 7">
    <name type="scientific">Candidatus Methylophosphatis roskildensis</name>
    <dbReference type="NCBI Taxonomy" id="2899263"/>
    <lineage>
        <taxon>Bacteria</taxon>
        <taxon>Pseudomonadati</taxon>
        <taxon>Pseudomonadota</taxon>
        <taxon>Betaproteobacteria</taxon>
        <taxon>Nitrosomonadales</taxon>
        <taxon>Sterolibacteriaceae</taxon>
        <taxon>Candidatus Methylophosphatis</taxon>
    </lineage>
</organism>
<dbReference type="SMART" id="SM00448">
    <property type="entry name" value="REC"/>
    <property type="match status" value="1"/>
</dbReference>
<dbReference type="InterPro" id="IPR001789">
    <property type="entry name" value="Sig_transdc_resp-reg_receiver"/>
</dbReference>
<dbReference type="GO" id="GO:0000160">
    <property type="term" value="P:phosphorelay signal transduction system"/>
    <property type="evidence" value="ECO:0007669"/>
    <property type="project" value="InterPro"/>
</dbReference>
<proteinExistence type="predicted"/>
<evidence type="ECO:0000256" key="3">
    <source>
        <dbReference type="PROSITE-ProRule" id="PRU00169"/>
    </source>
</evidence>
<dbReference type="InterPro" id="IPR058245">
    <property type="entry name" value="NreC/VraR/RcsB-like_REC"/>
</dbReference>
<dbReference type="PROSITE" id="PS50110">
    <property type="entry name" value="RESPONSE_REGULATORY"/>
    <property type="match status" value="1"/>
</dbReference>
<evidence type="ECO:0000313" key="6">
    <source>
        <dbReference type="EMBL" id="MBK6973505.1"/>
    </source>
</evidence>
<dbReference type="PANTHER" id="PTHR43214">
    <property type="entry name" value="TWO-COMPONENT RESPONSE REGULATOR"/>
    <property type="match status" value="1"/>
</dbReference>
<evidence type="ECO:0000259" key="5">
    <source>
        <dbReference type="PROSITE" id="PS50110"/>
    </source>
</evidence>
<dbReference type="CDD" id="cd06170">
    <property type="entry name" value="LuxR_C_like"/>
    <property type="match status" value="1"/>
</dbReference>
<dbReference type="Gene3D" id="3.40.50.2300">
    <property type="match status" value="1"/>
</dbReference>
<evidence type="ECO:0000259" key="4">
    <source>
        <dbReference type="PROSITE" id="PS50043"/>
    </source>
</evidence>
<dbReference type="GO" id="GO:0003677">
    <property type="term" value="F:DNA binding"/>
    <property type="evidence" value="ECO:0007669"/>
    <property type="project" value="UniProtKB-KW"/>
</dbReference>
<accession>A0A9D7E602</accession>
<evidence type="ECO:0000256" key="2">
    <source>
        <dbReference type="ARBA" id="ARBA00023125"/>
    </source>
</evidence>
<protein>
    <submittedName>
        <fullName evidence="6">Response regulator transcription factor</fullName>
    </submittedName>
</protein>
<dbReference type="InterPro" id="IPR011006">
    <property type="entry name" value="CheY-like_superfamily"/>
</dbReference>
<evidence type="ECO:0000256" key="1">
    <source>
        <dbReference type="ARBA" id="ARBA00022553"/>
    </source>
</evidence>
<feature type="modified residue" description="4-aspartylphosphate" evidence="3">
    <location>
        <position position="54"/>
    </location>
</feature>
<comment type="caution">
    <text evidence="6">The sequence shown here is derived from an EMBL/GenBank/DDBJ whole genome shotgun (WGS) entry which is preliminary data.</text>
</comment>
<keyword evidence="1 3" id="KW-0597">Phosphoprotein</keyword>
<dbReference type="SUPFAM" id="SSF52172">
    <property type="entry name" value="CheY-like"/>
    <property type="match status" value="1"/>
</dbReference>
<dbReference type="InterPro" id="IPR000792">
    <property type="entry name" value="Tscrpt_reg_LuxR_C"/>
</dbReference>
<dbReference type="CDD" id="cd17535">
    <property type="entry name" value="REC_NarL-like"/>
    <property type="match status" value="1"/>
</dbReference>
<dbReference type="PROSITE" id="PS50043">
    <property type="entry name" value="HTH_LUXR_2"/>
    <property type="match status" value="1"/>
</dbReference>
<dbReference type="PRINTS" id="PR00038">
    <property type="entry name" value="HTHLUXR"/>
</dbReference>
<name>A0A9D7E602_9PROT</name>
<dbReference type="Pfam" id="PF00196">
    <property type="entry name" value="GerE"/>
    <property type="match status" value="1"/>
</dbReference>
<reference evidence="6" key="1">
    <citation type="submission" date="2020-10" db="EMBL/GenBank/DDBJ databases">
        <title>Connecting structure to function with the recovery of over 1000 high-quality activated sludge metagenome-assembled genomes encoding full-length rRNA genes using long-read sequencing.</title>
        <authorList>
            <person name="Singleton C.M."/>
            <person name="Petriglieri F."/>
            <person name="Kristensen J.M."/>
            <person name="Kirkegaard R.H."/>
            <person name="Michaelsen T.Y."/>
            <person name="Andersen M.H."/>
            <person name="Karst S.M."/>
            <person name="Dueholm M.S."/>
            <person name="Nielsen P.H."/>
            <person name="Albertsen M."/>
        </authorList>
    </citation>
    <scope>NUCLEOTIDE SEQUENCE</scope>
    <source>
        <strain evidence="6">Bjer_18-Q3-R1-45_BAT3C.347</strain>
    </source>
</reference>
<dbReference type="SMART" id="SM00421">
    <property type="entry name" value="HTH_LUXR"/>
    <property type="match status" value="1"/>
</dbReference>
<dbReference type="InterPro" id="IPR016032">
    <property type="entry name" value="Sig_transdc_resp-reg_C-effctor"/>
</dbReference>
<dbReference type="PANTHER" id="PTHR43214:SF43">
    <property type="entry name" value="TWO-COMPONENT RESPONSE REGULATOR"/>
    <property type="match status" value="1"/>
</dbReference>
<feature type="domain" description="HTH luxR-type" evidence="4">
    <location>
        <begin position="141"/>
        <end position="206"/>
    </location>
</feature>
<dbReference type="InterPro" id="IPR039420">
    <property type="entry name" value="WalR-like"/>
</dbReference>
<dbReference type="EMBL" id="JADJEV010000003">
    <property type="protein sequence ID" value="MBK6973505.1"/>
    <property type="molecule type" value="Genomic_DNA"/>
</dbReference>
<dbReference type="GO" id="GO:0006355">
    <property type="term" value="P:regulation of DNA-templated transcription"/>
    <property type="evidence" value="ECO:0007669"/>
    <property type="project" value="InterPro"/>
</dbReference>
<sequence>MIRLLLVDDHPVVRTGYQRLLEQAGDIVVVAQAERADQAYAEFVARQPDVTVTDLSMPGSGGLELIRRILARDANARVLVFSMHDAALLVRRALDAGARGFLSKSSAPESLVDAVRAVHGGRRYLSDDLSPALLERDACFEASRLDSLTAREFEIFRLLAQGHSLNECAATLNLSPKTVSNHQTQIKDKLGVSTSAALAHLAIRNGVISTAGT</sequence>
<dbReference type="Pfam" id="PF00072">
    <property type="entry name" value="Response_reg"/>
    <property type="match status" value="1"/>
</dbReference>
<dbReference type="Proteomes" id="UP000807785">
    <property type="component" value="Unassembled WGS sequence"/>
</dbReference>
<keyword evidence="2" id="KW-0238">DNA-binding</keyword>